<dbReference type="HOGENOM" id="CLU_028186_7_2_9"/>
<dbReference type="EMBL" id="KI271631">
    <property type="protein sequence ID" value="ERL63625.1"/>
    <property type="molecule type" value="Genomic_DNA"/>
</dbReference>
<gene>
    <name evidence="2" type="ORF">L248_2675</name>
</gene>
<feature type="domain" description="Transposase DDE" evidence="1">
    <location>
        <begin position="4"/>
        <end position="405"/>
    </location>
</feature>
<name>U4TJT5_9LACO</name>
<dbReference type="AlphaFoldDB" id="U4TJT5"/>
<dbReference type="InterPro" id="IPR047960">
    <property type="entry name" value="Transpos_IS1380"/>
</dbReference>
<dbReference type="eggNOG" id="COG3385">
    <property type="taxonomic scope" value="Bacteria"/>
</dbReference>
<evidence type="ECO:0000313" key="3">
    <source>
        <dbReference type="Proteomes" id="UP000030647"/>
    </source>
</evidence>
<keyword evidence="3" id="KW-1185">Reference proteome</keyword>
<dbReference type="Proteomes" id="UP000030647">
    <property type="component" value="Unassembled WGS sequence"/>
</dbReference>
<protein>
    <recommendedName>
        <fullName evidence="1">Transposase DDE domain-containing protein</fullName>
    </recommendedName>
</protein>
<dbReference type="NCBIfam" id="NF033539">
    <property type="entry name" value="transpos_IS1380"/>
    <property type="match status" value="1"/>
</dbReference>
<reference evidence="3" key="1">
    <citation type="journal article" date="2013" name="Genome Announc.">
        <title>Whole-Genome Sequencing of Lactobacillus shenzhenensis Strain LY-73T.</title>
        <authorList>
            <person name="Lin Z."/>
            <person name="Liu Z."/>
            <person name="Yang R."/>
            <person name="Zou Y."/>
            <person name="Wan D."/>
            <person name="Chen J."/>
            <person name="Guo M."/>
            <person name="Zhao J."/>
            <person name="Fang C."/>
            <person name="Yang R."/>
            <person name="Liu F."/>
        </authorList>
    </citation>
    <scope>NUCLEOTIDE SEQUENCE [LARGE SCALE GENOMIC DNA]</scope>
    <source>
        <strain evidence="3">LY-73</strain>
    </source>
</reference>
<evidence type="ECO:0000259" key="1">
    <source>
        <dbReference type="Pfam" id="PF13701"/>
    </source>
</evidence>
<organism evidence="2 3">
    <name type="scientific">Schleiferilactobacillus shenzhenensis LY-73</name>
    <dbReference type="NCBI Taxonomy" id="1231336"/>
    <lineage>
        <taxon>Bacteria</taxon>
        <taxon>Bacillati</taxon>
        <taxon>Bacillota</taxon>
        <taxon>Bacilli</taxon>
        <taxon>Lactobacillales</taxon>
        <taxon>Lactobacillaceae</taxon>
        <taxon>Schleiferilactobacillus</taxon>
    </lineage>
</organism>
<evidence type="ECO:0000313" key="2">
    <source>
        <dbReference type="EMBL" id="ERL63625.1"/>
    </source>
</evidence>
<accession>U4TJT5</accession>
<dbReference type="SUPFAM" id="SSF53098">
    <property type="entry name" value="Ribonuclease H-like"/>
    <property type="match status" value="1"/>
</dbReference>
<dbReference type="Pfam" id="PF13701">
    <property type="entry name" value="DDE_Tnp_1_4"/>
    <property type="match status" value="1"/>
</dbReference>
<sequence length="408" mass="46965">MFNVAEFMNKIQFPQLVDTLFHPVDKRRYCKYTNTDLVCHYALRLIAGYDKDSAANQLANDPLLSNLDFIGPVPHQTDISRFITRVGNDQNGRLQLHLLNSALAKQYEEQDPHRRITLDIDSTHLDTFGKQEGSAWNSHYKAYGYHPFVAYDAQAKLLLSAVLRPGNNYTSLHAEDYVEALQNEYPNHQLLIRGDSGFAKPALYNSVEDHHNHYVLAFSHNTKINNDAVGFFNADTAFQAQAAPKTRYYEEQYLAHTWGGHKRRMIICAEQGINETVPHYLYYVTNMTVPARRVVEIYRARGTMEDYIKESKNGFAMAKTDSHRMADNEVRMMMGVLAYNLTRLMALLTFPKKWRDKLVATLRTHIFYVGAVLTSHARGLHLSLAQSDPDDALIYRIWKKIQRLEFVV</sequence>
<dbReference type="InterPro" id="IPR012337">
    <property type="entry name" value="RNaseH-like_sf"/>
</dbReference>
<dbReference type="InterPro" id="IPR025668">
    <property type="entry name" value="Tnp_DDE_dom"/>
</dbReference>
<proteinExistence type="predicted"/>